<name>A0ABX2FTE0_9BACT</name>
<organism evidence="1 2">
    <name type="scientific">Hymenobacter caeli</name>
    <dbReference type="NCBI Taxonomy" id="2735894"/>
    <lineage>
        <taxon>Bacteria</taxon>
        <taxon>Pseudomonadati</taxon>
        <taxon>Bacteroidota</taxon>
        <taxon>Cytophagia</taxon>
        <taxon>Cytophagales</taxon>
        <taxon>Hymenobacteraceae</taxon>
        <taxon>Hymenobacter</taxon>
    </lineage>
</organism>
<evidence type="ECO:0000313" key="2">
    <source>
        <dbReference type="Proteomes" id="UP000779507"/>
    </source>
</evidence>
<gene>
    <name evidence="1" type="ORF">HNP98_003298</name>
</gene>
<evidence type="ECO:0000313" key="1">
    <source>
        <dbReference type="EMBL" id="NRT20455.1"/>
    </source>
</evidence>
<reference evidence="1 2" key="1">
    <citation type="submission" date="2020-05" db="EMBL/GenBank/DDBJ databases">
        <title>Genomic Encyclopedia of Type Strains, Phase IV (KMG-V): Genome sequencing to study the core and pangenomes of soil and plant-associated prokaryotes.</title>
        <authorList>
            <person name="Whitman W."/>
        </authorList>
    </citation>
    <scope>NUCLEOTIDE SEQUENCE [LARGE SCALE GENOMIC DNA]</scope>
    <source>
        <strain evidence="1 2">9A</strain>
    </source>
</reference>
<dbReference type="RefSeq" id="WP_173811231.1">
    <property type="nucleotide sequence ID" value="NZ_JABSNP010000017.1"/>
</dbReference>
<proteinExistence type="predicted"/>
<protein>
    <submittedName>
        <fullName evidence="1">Transposase</fullName>
    </submittedName>
</protein>
<keyword evidence="2" id="KW-1185">Reference proteome</keyword>
<accession>A0ABX2FTE0</accession>
<dbReference type="EMBL" id="JABSNP010000017">
    <property type="protein sequence ID" value="NRT20455.1"/>
    <property type="molecule type" value="Genomic_DNA"/>
</dbReference>
<comment type="caution">
    <text evidence="1">The sequence shown here is derived from an EMBL/GenBank/DDBJ whole genome shotgun (WGS) entry which is preliminary data.</text>
</comment>
<dbReference type="Proteomes" id="UP000779507">
    <property type="component" value="Unassembled WGS sequence"/>
</dbReference>
<sequence length="53" mass="6050">MPAAHDAELCKERNRIERAINGLKRFRAVATRFDKRAASYFATRCLVAALAWL</sequence>